<evidence type="ECO:0000256" key="3">
    <source>
        <dbReference type="ARBA" id="ARBA00022840"/>
    </source>
</evidence>
<dbReference type="SMART" id="SM00448">
    <property type="entry name" value="REC"/>
    <property type="match status" value="1"/>
</dbReference>
<keyword evidence="1 7" id="KW-0597">Phosphoprotein</keyword>
<dbReference type="Pfam" id="PF00158">
    <property type="entry name" value="Sigma54_activat"/>
    <property type="match status" value="1"/>
</dbReference>
<sequence length="451" mass="49463">MKANILIVDDDPDLREALGDRLEFWGHRVSMAPDGESALVQCAQQSFDLILMDISMPGMDGLTALKKLKDRGDETPVVMITAHGSLDRAIEAIRNGAEEFLTKPADFDVLKKLVQRVVERTQLVHSNANLQEQTEEDRGFVPGESPAMKSLLDTAARAAASDATILLNGESGCGKQVMAEYIHANSDRRSGAFVYVNCVAISDELIESTLFGHEKGAFTGADSKKVGRLETAGGGTAFLDEIGDISSRLQTKLLHFLDSGEFERVGGNQIIPVDCRIIAATNRDLKAAVDAGEFREDLYYRLNVIRLEIPPLRKRVEDIVPLAEVYVERFGKALKRGPLKLDPKTKSALMAYGWPGNVRQLKNAIERMVVLATDKTLTPDLLPPELSGSDGDPTVLTGDLSYKESILSFKRHLVEQALKKTSGNRTQAAENLGLQRTHLSRLIKELGVQES</sequence>
<comment type="caution">
    <text evidence="10">The sequence shown here is derived from an EMBL/GenBank/DDBJ whole genome shotgun (WGS) entry which is preliminary data.</text>
</comment>
<feature type="modified residue" description="4-aspartylphosphate" evidence="7">
    <location>
        <position position="53"/>
    </location>
</feature>
<dbReference type="Pfam" id="PF25601">
    <property type="entry name" value="AAA_lid_14"/>
    <property type="match status" value="1"/>
</dbReference>
<dbReference type="CDD" id="cd00009">
    <property type="entry name" value="AAA"/>
    <property type="match status" value="1"/>
</dbReference>
<proteinExistence type="predicted"/>
<dbReference type="PANTHER" id="PTHR32071:SF21">
    <property type="entry name" value="TRANSCRIPTIONAL REGULATORY PROTEIN FLGR"/>
    <property type="match status" value="1"/>
</dbReference>
<dbReference type="InterPro" id="IPR009057">
    <property type="entry name" value="Homeodomain-like_sf"/>
</dbReference>
<gene>
    <name evidence="10" type="ORF">HKN21_16565</name>
</gene>
<keyword evidence="2" id="KW-0547">Nucleotide-binding</keyword>
<evidence type="ECO:0000256" key="6">
    <source>
        <dbReference type="ARBA" id="ARBA00023163"/>
    </source>
</evidence>
<dbReference type="PROSITE" id="PS00688">
    <property type="entry name" value="SIGMA54_INTERACT_3"/>
    <property type="match status" value="1"/>
</dbReference>
<dbReference type="Gene3D" id="3.40.50.300">
    <property type="entry name" value="P-loop containing nucleotide triphosphate hydrolases"/>
    <property type="match status" value="1"/>
</dbReference>
<dbReference type="FunFam" id="3.40.50.300:FF:000006">
    <property type="entry name" value="DNA-binding transcriptional regulator NtrC"/>
    <property type="match status" value="1"/>
</dbReference>
<dbReference type="InterPro" id="IPR058031">
    <property type="entry name" value="AAA_lid_NorR"/>
</dbReference>
<dbReference type="InterPro" id="IPR003593">
    <property type="entry name" value="AAA+_ATPase"/>
</dbReference>
<dbReference type="PANTHER" id="PTHR32071">
    <property type="entry name" value="TRANSCRIPTIONAL REGULATORY PROTEIN"/>
    <property type="match status" value="1"/>
</dbReference>
<dbReference type="PRINTS" id="PR01590">
    <property type="entry name" value="HTHFIS"/>
</dbReference>
<dbReference type="SUPFAM" id="SSF52172">
    <property type="entry name" value="CheY-like"/>
    <property type="match status" value="1"/>
</dbReference>
<dbReference type="Gene3D" id="1.10.10.60">
    <property type="entry name" value="Homeodomain-like"/>
    <property type="match status" value="1"/>
</dbReference>
<dbReference type="Gene3D" id="3.40.50.2300">
    <property type="match status" value="1"/>
</dbReference>
<dbReference type="EMBL" id="JABDJR010000665">
    <property type="protein sequence ID" value="NNF08376.1"/>
    <property type="molecule type" value="Genomic_DNA"/>
</dbReference>
<dbReference type="InterPro" id="IPR025944">
    <property type="entry name" value="Sigma_54_int_dom_CS"/>
</dbReference>
<dbReference type="Proteomes" id="UP000547674">
    <property type="component" value="Unassembled WGS sequence"/>
</dbReference>
<keyword evidence="6" id="KW-0804">Transcription</keyword>
<dbReference type="GO" id="GO:0006355">
    <property type="term" value="P:regulation of DNA-templated transcription"/>
    <property type="evidence" value="ECO:0007669"/>
    <property type="project" value="InterPro"/>
</dbReference>
<keyword evidence="3" id="KW-0067">ATP-binding</keyword>
<dbReference type="AlphaFoldDB" id="A0A7Y2H3S5"/>
<dbReference type="SUPFAM" id="SSF46689">
    <property type="entry name" value="Homeodomain-like"/>
    <property type="match status" value="1"/>
</dbReference>
<dbReference type="Gene3D" id="1.10.8.60">
    <property type="match status" value="1"/>
</dbReference>
<dbReference type="GO" id="GO:0043565">
    <property type="term" value="F:sequence-specific DNA binding"/>
    <property type="evidence" value="ECO:0007669"/>
    <property type="project" value="InterPro"/>
</dbReference>
<dbReference type="SMART" id="SM00382">
    <property type="entry name" value="AAA"/>
    <property type="match status" value="1"/>
</dbReference>
<reference evidence="10 11" key="1">
    <citation type="submission" date="2020-03" db="EMBL/GenBank/DDBJ databases">
        <title>Metabolic flexibility allows generalist bacteria to become dominant in a frequently disturbed ecosystem.</title>
        <authorList>
            <person name="Chen Y.-J."/>
            <person name="Leung P.M."/>
            <person name="Bay S.K."/>
            <person name="Hugenholtz P."/>
            <person name="Kessler A.J."/>
            <person name="Shelley G."/>
            <person name="Waite D.W."/>
            <person name="Cook P.L."/>
            <person name="Greening C."/>
        </authorList>
    </citation>
    <scope>NUCLEOTIDE SEQUENCE [LARGE SCALE GENOMIC DNA]</scope>
    <source>
        <strain evidence="10">SS_bin_28</strain>
    </source>
</reference>
<evidence type="ECO:0000256" key="1">
    <source>
        <dbReference type="ARBA" id="ARBA00022553"/>
    </source>
</evidence>
<dbReference type="Pfam" id="PF00072">
    <property type="entry name" value="Response_reg"/>
    <property type="match status" value="1"/>
</dbReference>
<evidence type="ECO:0000256" key="7">
    <source>
        <dbReference type="PROSITE-ProRule" id="PRU00169"/>
    </source>
</evidence>
<dbReference type="InterPro" id="IPR027417">
    <property type="entry name" value="P-loop_NTPase"/>
</dbReference>
<evidence type="ECO:0000259" key="9">
    <source>
        <dbReference type="PROSITE" id="PS50110"/>
    </source>
</evidence>
<evidence type="ECO:0000313" key="11">
    <source>
        <dbReference type="Proteomes" id="UP000547674"/>
    </source>
</evidence>
<dbReference type="GO" id="GO:0005524">
    <property type="term" value="F:ATP binding"/>
    <property type="evidence" value="ECO:0007669"/>
    <property type="project" value="UniProtKB-KW"/>
</dbReference>
<dbReference type="InterPro" id="IPR002078">
    <property type="entry name" value="Sigma_54_int"/>
</dbReference>
<keyword evidence="4" id="KW-0805">Transcription regulation</keyword>
<dbReference type="InterPro" id="IPR001789">
    <property type="entry name" value="Sig_transdc_resp-reg_receiver"/>
</dbReference>
<feature type="domain" description="Sigma-54 factor interaction" evidence="8">
    <location>
        <begin position="141"/>
        <end position="370"/>
    </location>
</feature>
<accession>A0A7Y2H3S5</accession>
<dbReference type="GO" id="GO:0000160">
    <property type="term" value="P:phosphorelay signal transduction system"/>
    <property type="evidence" value="ECO:0007669"/>
    <property type="project" value="InterPro"/>
</dbReference>
<evidence type="ECO:0000259" key="8">
    <source>
        <dbReference type="PROSITE" id="PS50045"/>
    </source>
</evidence>
<dbReference type="InterPro" id="IPR002197">
    <property type="entry name" value="HTH_Fis"/>
</dbReference>
<dbReference type="Pfam" id="PF02954">
    <property type="entry name" value="HTH_8"/>
    <property type="match status" value="1"/>
</dbReference>
<evidence type="ECO:0000256" key="2">
    <source>
        <dbReference type="ARBA" id="ARBA00022741"/>
    </source>
</evidence>
<dbReference type="SUPFAM" id="SSF52540">
    <property type="entry name" value="P-loop containing nucleoside triphosphate hydrolases"/>
    <property type="match status" value="1"/>
</dbReference>
<dbReference type="InterPro" id="IPR011006">
    <property type="entry name" value="CheY-like_superfamily"/>
</dbReference>
<dbReference type="PROSITE" id="PS50110">
    <property type="entry name" value="RESPONSE_REGULATORY"/>
    <property type="match status" value="1"/>
</dbReference>
<name>A0A7Y2H3S5_UNCEI</name>
<organism evidence="10 11">
    <name type="scientific">Eiseniibacteriota bacterium</name>
    <dbReference type="NCBI Taxonomy" id="2212470"/>
    <lineage>
        <taxon>Bacteria</taxon>
        <taxon>Candidatus Eiseniibacteriota</taxon>
    </lineage>
</organism>
<dbReference type="PROSITE" id="PS50045">
    <property type="entry name" value="SIGMA54_INTERACT_4"/>
    <property type="match status" value="1"/>
</dbReference>
<keyword evidence="5" id="KW-0238">DNA-binding</keyword>
<feature type="domain" description="Response regulatory" evidence="9">
    <location>
        <begin position="4"/>
        <end position="118"/>
    </location>
</feature>
<evidence type="ECO:0000256" key="5">
    <source>
        <dbReference type="ARBA" id="ARBA00023125"/>
    </source>
</evidence>
<dbReference type="FunFam" id="3.40.50.2300:FF:000018">
    <property type="entry name" value="DNA-binding transcriptional regulator NtrC"/>
    <property type="match status" value="1"/>
</dbReference>
<protein>
    <submittedName>
        <fullName evidence="10">Sigma-54-dependent Fis family transcriptional regulator</fullName>
    </submittedName>
</protein>
<evidence type="ECO:0000256" key="4">
    <source>
        <dbReference type="ARBA" id="ARBA00023015"/>
    </source>
</evidence>
<evidence type="ECO:0000313" key="10">
    <source>
        <dbReference type="EMBL" id="NNF08376.1"/>
    </source>
</evidence>